<feature type="domain" description="FAM13A-like" evidence="2">
    <location>
        <begin position="28"/>
        <end position="80"/>
    </location>
</feature>
<organism evidence="3 6">
    <name type="scientific">Cafeteria roenbergensis</name>
    <name type="common">Marine flagellate</name>
    <dbReference type="NCBI Taxonomy" id="33653"/>
    <lineage>
        <taxon>Eukaryota</taxon>
        <taxon>Sar</taxon>
        <taxon>Stramenopiles</taxon>
        <taxon>Bigyra</taxon>
        <taxon>Opalozoa</taxon>
        <taxon>Bicosoecida</taxon>
        <taxon>Cafeteriaceae</taxon>
        <taxon>Cafeteria</taxon>
    </lineage>
</organism>
<gene>
    <name evidence="4" type="ORF">FNF27_01787</name>
    <name evidence="3" type="ORF">FNF31_07053</name>
</gene>
<proteinExistence type="predicted"/>
<dbReference type="EMBL" id="VLTO01000006">
    <property type="protein sequence ID" value="KAA0176965.1"/>
    <property type="molecule type" value="Genomic_DNA"/>
</dbReference>
<accession>A0A5A8CBE3</accession>
<dbReference type="InterPro" id="IPR039102">
    <property type="entry name" value="FAM13"/>
</dbReference>
<dbReference type="InterPro" id="IPR059029">
    <property type="entry name" value="FAM13A_dom"/>
</dbReference>
<dbReference type="Gene3D" id="1.10.10.1460">
    <property type="match status" value="1"/>
</dbReference>
<feature type="compositionally biased region" description="Low complexity" evidence="1">
    <location>
        <begin position="82"/>
        <end position="102"/>
    </location>
</feature>
<name>A0A5A8CBE3_CAFRO</name>
<dbReference type="Pfam" id="PF26116">
    <property type="entry name" value="FAM13A"/>
    <property type="match status" value="2"/>
</dbReference>
<dbReference type="OrthoDB" id="2161449at2759"/>
<evidence type="ECO:0000259" key="2">
    <source>
        <dbReference type="Pfam" id="PF26116"/>
    </source>
</evidence>
<dbReference type="EMBL" id="VLTM01000126">
    <property type="protein sequence ID" value="KAA0150245.1"/>
    <property type="molecule type" value="Genomic_DNA"/>
</dbReference>
<evidence type="ECO:0000313" key="3">
    <source>
        <dbReference type="EMBL" id="KAA0150245.1"/>
    </source>
</evidence>
<feature type="domain" description="FAM13A-like" evidence="2">
    <location>
        <begin position="114"/>
        <end position="178"/>
    </location>
</feature>
<evidence type="ECO:0000256" key="1">
    <source>
        <dbReference type="SAM" id="MobiDB-lite"/>
    </source>
</evidence>
<sequence length="180" mass="20450">MSLAHETPLSVAEVHDSARQVKAEGLLGALRAEKSRLKRHLRALDDEFESTHGRRPTRSEKEHLRPQYERYRSLKRRIAQCAAGDSAPSEGSAAAAEAMEPGTHARGSGDAADSPEKNLATLRAQKRQLQIKLRHFEEDFRRSHGRAVQFHRDIRPVEHDYRRYKDLKRSIAKLEAAAKE</sequence>
<comment type="caution">
    <text evidence="3">The sequence shown here is derived from an EMBL/GenBank/DDBJ whole genome shotgun (WGS) entry which is preliminary data.</text>
</comment>
<dbReference type="PANTHER" id="PTHR15904:SF17">
    <property type="entry name" value="RHO-GAP DOMAIN-CONTAINING PROTEIN"/>
    <property type="match status" value="1"/>
</dbReference>
<evidence type="ECO:0000313" key="5">
    <source>
        <dbReference type="Proteomes" id="UP000322899"/>
    </source>
</evidence>
<dbReference type="Proteomes" id="UP000325113">
    <property type="component" value="Unassembled WGS sequence"/>
</dbReference>
<protein>
    <recommendedName>
        <fullName evidence="2">FAM13A-like domain-containing protein</fullName>
    </recommendedName>
</protein>
<feature type="region of interest" description="Disordered" evidence="1">
    <location>
        <begin position="42"/>
        <end position="67"/>
    </location>
</feature>
<dbReference type="PANTHER" id="PTHR15904">
    <property type="entry name" value="FAM13"/>
    <property type="match status" value="1"/>
</dbReference>
<evidence type="ECO:0000313" key="4">
    <source>
        <dbReference type="EMBL" id="KAA0176965.1"/>
    </source>
</evidence>
<dbReference type="AlphaFoldDB" id="A0A5A8CBE3"/>
<reference evidence="5 6" key="1">
    <citation type="submission" date="2019-07" db="EMBL/GenBank/DDBJ databases">
        <title>Genomes of Cafeteria roenbergensis.</title>
        <authorList>
            <person name="Fischer M.G."/>
            <person name="Hackl T."/>
            <person name="Roman M."/>
        </authorList>
    </citation>
    <scope>NUCLEOTIDE SEQUENCE [LARGE SCALE GENOMIC DNA]</scope>
    <source>
        <strain evidence="3 6">Cflag</strain>
        <strain evidence="4 5">E4-10P</strain>
    </source>
</reference>
<evidence type="ECO:0000313" key="6">
    <source>
        <dbReference type="Proteomes" id="UP000325113"/>
    </source>
</evidence>
<dbReference type="Proteomes" id="UP000322899">
    <property type="component" value="Unassembled WGS sequence"/>
</dbReference>
<feature type="region of interest" description="Disordered" evidence="1">
    <location>
        <begin position="80"/>
        <end position="116"/>
    </location>
</feature>